<proteinExistence type="predicted"/>
<dbReference type="EMBL" id="BGZK01000061">
    <property type="protein sequence ID" value="GBP14140.1"/>
    <property type="molecule type" value="Genomic_DNA"/>
</dbReference>
<reference evidence="1 2" key="1">
    <citation type="journal article" date="2019" name="Commun. Biol.">
        <title>The bagworm genome reveals a unique fibroin gene that provides high tensile strength.</title>
        <authorList>
            <person name="Kono N."/>
            <person name="Nakamura H."/>
            <person name="Ohtoshi R."/>
            <person name="Tomita M."/>
            <person name="Numata K."/>
            <person name="Arakawa K."/>
        </authorList>
    </citation>
    <scope>NUCLEOTIDE SEQUENCE [LARGE SCALE GENOMIC DNA]</scope>
</reference>
<evidence type="ECO:0000313" key="1">
    <source>
        <dbReference type="EMBL" id="GBP14140.1"/>
    </source>
</evidence>
<comment type="caution">
    <text evidence="1">The sequence shown here is derived from an EMBL/GenBank/DDBJ whole genome shotgun (WGS) entry which is preliminary data.</text>
</comment>
<organism evidence="1 2">
    <name type="scientific">Eumeta variegata</name>
    <name type="common">Bagworm moth</name>
    <name type="synonym">Eumeta japonica</name>
    <dbReference type="NCBI Taxonomy" id="151549"/>
    <lineage>
        <taxon>Eukaryota</taxon>
        <taxon>Metazoa</taxon>
        <taxon>Ecdysozoa</taxon>
        <taxon>Arthropoda</taxon>
        <taxon>Hexapoda</taxon>
        <taxon>Insecta</taxon>
        <taxon>Pterygota</taxon>
        <taxon>Neoptera</taxon>
        <taxon>Endopterygota</taxon>
        <taxon>Lepidoptera</taxon>
        <taxon>Glossata</taxon>
        <taxon>Ditrysia</taxon>
        <taxon>Tineoidea</taxon>
        <taxon>Psychidae</taxon>
        <taxon>Oiketicinae</taxon>
        <taxon>Eumeta</taxon>
    </lineage>
</organism>
<dbReference type="AlphaFoldDB" id="A0A4C1TKL2"/>
<sequence>MQLCPFKQTPFVVFRRLVCIRSEYGRRWATSRLVQSTINHCKAFLSQPGSHDRRFTADRIRACRRITVSVLSRARRSDLVRCEVSVDGSCADGKVFALFFSRRSALVDILGRIPASLASTSVLNSYTPPYLVAQRFIETERVKARPRTGRGNLFRRHPVRQRGRNSAQCLADRLRV</sequence>
<keyword evidence="2" id="KW-1185">Reference proteome</keyword>
<accession>A0A4C1TKL2</accession>
<dbReference type="Proteomes" id="UP000299102">
    <property type="component" value="Unassembled WGS sequence"/>
</dbReference>
<gene>
    <name evidence="1" type="ORF">EVAR_102807_1</name>
</gene>
<name>A0A4C1TKL2_EUMVA</name>
<protein>
    <submittedName>
        <fullName evidence="1">Uncharacterized protein</fullName>
    </submittedName>
</protein>
<evidence type="ECO:0000313" key="2">
    <source>
        <dbReference type="Proteomes" id="UP000299102"/>
    </source>
</evidence>